<dbReference type="InterPro" id="IPR001353">
    <property type="entry name" value="Proteasome_sua/b"/>
</dbReference>
<dbReference type="Pfam" id="PF00227">
    <property type="entry name" value="Proteasome"/>
    <property type="match status" value="1"/>
</dbReference>
<dbReference type="OrthoDB" id="268428at2759"/>
<dbReference type="EMBL" id="JAADYS010000957">
    <property type="protein sequence ID" value="KAF4465922.1"/>
    <property type="molecule type" value="Genomic_DNA"/>
</dbReference>
<keyword evidence="3" id="KW-1185">Reference proteome</keyword>
<evidence type="ECO:0000313" key="2">
    <source>
        <dbReference type="EMBL" id="KAF4465922.1"/>
    </source>
</evidence>
<dbReference type="GO" id="GO:0051603">
    <property type="term" value="P:proteolysis involved in protein catabolic process"/>
    <property type="evidence" value="ECO:0007669"/>
    <property type="project" value="InterPro"/>
</dbReference>
<dbReference type="AlphaFoldDB" id="A0A8H4LAM2"/>
<name>A0A8H4LAM2_9HYPO</name>
<evidence type="ECO:0000256" key="1">
    <source>
        <dbReference type="ARBA" id="ARBA00022942"/>
    </source>
</evidence>
<protein>
    <submittedName>
        <fullName evidence="2">Proteasome component y13</fullName>
    </submittedName>
</protein>
<dbReference type="PANTHER" id="PTHR11599">
    <property type="entry name" value="PROTEASOME SUBUNIT ALPHA/BETA"/>
    <property type="match status" value="1"/>
</dbReference>
<dbReference type="Proteomes" id="UP000554235">
    <property type="component" value="Unassembled WGS sequence"/>
</dbReference>
<keyword evidence="1 2" id="KW-0647">Proteasome</keyword>
<accession>A0A8H4LAM2</accession>
<comment type="caution">
    <text evidence="2">The sequence shown here is derived from an EMBL/GenBank/DDBJ whole genome shotgun (WGS) entry which is preliminary data.</text>
</comment>
<dbReference type="GO" id="GO:0005839">
    <property type="term" value="C:proteasome core complex"/>
    <property type="evidence" value="ECO:0007669"/>
    <property type="project" value="InterPro"/>
</dbReference>
<evidence type="ECO:0000313" key="3">
    <source>
        <dbReference type="Proteomes" id="UP000554235"/>
    </source>
</evidence>
<reference evidence="2 3" key="1">
    <citation type="submission" date="2020-01" db="EMBL/GenBank/DDBJ databases">
        <title>Identification and distribution of gene clusters putatively required for synthesis of sphingolipid metabolism inhibitors in phylogenetically diverse species of the filamentous fungus Fusarium.</title>
        <authorList>
            <person name="Kim H.-S."/>
            <person name="Busman M."/>
            <person name="Brown D.W."/>
            <person name="Divon H."/>
            <person name="Uhlig S."/>
            <person name="Proctor R.H."/>
        </authorList>
    </citation>
    <scope>NUCLEOTIDE SEQUENCE [LARGE SCALE GENOMIC DNA]</scope>
    <source>
        <strain evidence="2 3">NRRL 20459</strain>
    </source>
</reference>
<dbReference type="InterPro" id="IPR029055">
    <property type="entry name" value="Ntn_hydrolases_N"/>
</dbReference>
<proteinExistence type="predicted"/>
<dbReference type="Gene3D" id="3.60.20.10">
    <property type="entry name" value="Glutamine Phosphoribosylpyrophosphate, subunit 1, domain 1"/>
    <property type="match status" value="1"/>
</dbReference>
<sequence>MATKPPTPSSLGHPFQKIYKLSDSIMCAVCGLIADIDLLLSYARQEVLRYRLTRSTEIPVTKLVQRLADVSQEYTRHKTLRPLAASMTFAGYTDANGFQLLSLEVASVMHWKATAYGRDHLSLRRFLESGFAEGITSKKAAELAYEAFVKVSECFKRQCKIHRNGVP</sequence>
<gene>
    <name evidence="2" type="ORF">FALBO_7236</name>
</gene>
<organism evidence="2 3">
    <name type="scientific">Fusarium albosuccineum</name>
    <dbReference type="NCBI Taxonomy" id="1237068"/>
    <lineage>
        <taxon>Eukaryota</taxon>
        <taxon>Fungi</taxon>
        <taxon>Dikarya</taxon>
        <taxon>Ascomycota</taxon>
        <taxon>Pezizomycotina</taxon>
        <taxon>Sordariomycetes</taxon>
        <taxon>Hypocreomycetidae</taxon>
        <taxon>Hypocreales</taxon>
        <taxon>Nectriaceae</taxon>
        <taxon>Fusarium</taxon>
        <taxon>Fusarium decemcellulare species complex</taxon>
    </lineage>
</organism>
<dbReference type="SUPFAM" id="SSF56235">
    <property type="entry name" value="N-terminal nucleophile aminohydrolases (Ntn hydrolases)"/>
    <property type="match status" value="1"/>
</dbReference>
<dbReference type="InterPro" id="IPR050115">
    <property type="entry name" value="Proteasome_alpha"/>
</dbReference>